<dbReference type="SMART" id="SM00205">
    <property type="entry name" value="THN"/>
    <property type="match status" value="1"/>
</dbReference>
<dbReference type="InterPro" id="IPR037176">
    <property type="entry name" value="Osmotin/thaumatin-like_sf"/>
</dbReference>
<dbReference type="InterPro" id="IPR008271">
    <property type="entry name" value="Ser/Thr_kinase_AS"/>
</dbReference>
<dbReference type="SUPFAM" id="SSF47699">
    <property type="entry name" value="Bifunctional inhibitor/lipid-transfer protein/seed storage 2S albumin"/>
    <property type="match status" value="1"/>
</dbReference>
<dbReference type="FunFam" id="3.30.200.20:FF:000644">
    <property type="entry name" value="Suppressor of npr1-1 constitutive 4"/>
    <property type="match status" value="1"/>
</dbReference>
<name>A0A178W8J8_ARATH</name>
<dbReference type="SUPFAM" id="SSF56112">
    <property type="entry name" value="Protein kinase-like (PK-like)"/>
    <property type="match status" value="1"/>
</dbReference>
<feature type="signal peptide" evidence="14">
    <location>
        <begin position="1"/>
        <end position="19"/>
    </location>
</feature>
<dbReference type="PROSITE" id="PS51367">
    <property type="entry name" value="THAUMATIN_2"/>
    <property type="match status" value="1"/>
</dbReference>
<evidence type="ECO:0000256" key="11">
    <source>
        <dbReference type="ARBA" id="ARBA00023180"/>
    </source>
</evidence>
<keyword evidence="10" id="KW-0472">Membrane</keyword>
<dbReference type="SMART" id="SM00220">
    <property type="entry name" value="S_TKc"/>
    <property type="match status" value="1"/>
</dbReference>
<evidence type="ECO:0000259" key="15">
    <source>
        <dbReference type="PROSITE" id="PS50011"/>
    </source>
</evidence>
<dbReference type="InterPro" id="IPR036312">
    <property type="entry name" value="Bifun_inhib/LTP/seed_sf"/>
</dbReference>
<dbReference type="PROSITE" id="PS00316">
    <property type="entry name" value="THAUMATIN_1"/>
    <property type="match status" value="1"/>
</dbReference>
<evidence type="ECO:0000256" key="3">
    <source>
        <dbReference type="ARBA" id="ARBA00022679"/>
    </source>
</evidence>
<dbReference type="Gene3D" id="3.30.200.20">
    <property type="entry name" value="Phosphorylase Kinase, domain 1"/>
    <property type="match status" value="1"/>
</dbReference>
<dbReference type="PROSITE" id="PS50011">
    <property type="entry name" value="PROTEIN_KINASE_DOM"/>
    <property type="match status" value="1"/>
</dbReference>
<evidence type="ECO:0000256" key="8">
    <source>
        <dbReference type="ARBA" id="ARBA00022840"/>
    </source>
</evidence>
<sequence length="799" mass="87468">MTTAMMIFAVLVTVVEVEAQTECVSKIVPCFRFLNTTTKPSTDCCNSIKEAMEKDFSCLCTIYNTPGLLAQFNITTDQALGLNLRCGVNTDLSACSGSGAPPPPPDLFPPPSAQMLPPPPASSPAPPSPPSSSRPRPLPRPSMSRSFTIENKCQYTIWPATYGYRRSLETTGFVLEKGETRTIKAPSSWIGRFWGRTLCSTNSTGGFSCATGDCTSGKIKCLGIPIDPTTVVEFNLASYGVDYYVVNVFNGYNLPLLVTPENKNCRSIECVIDMNETCPSELMVNSSGLGSHHPIACMTTCQRYQLPELCCIGLSSGVVVPPGICKRTIYSRTFNNVCPSAYSYAYDVDNSSFTCPNFSNFVITFCPSSSTVPEAGNINSSTVPEAGNIKTGTEAKGNIPLRLKLILGVSSVLATMIIIVIVGKVRANNMRKSDLNEKNMEAVVMLKRFSYVQVKKMTKSFENVLGKGGFGTVYKGKLPDGSRDVAVKILKESNEDGEDFINEIASMSRTSHANIVSLLGFCYEGRKKAIIYELMPNGSLNKFISKKMSAKKEWKTLYNIAVGVSHGLEYLHSHCVSRIVHFDIKPQNILIDGDLCPKISDFGLAKLCKNNESIISMLHARGTIGYIAPEVFSQNFGGVSHKSDVYSYGMVVLEMIGARNIGRAQNAGSSNTSMYFPDWIYKDLEKGEIMSFLADQITEEEDEKIVKKMALVGLWCIQTNPYDRPPMSKVVEMLEGSLEALQIPPKPLLCLPAVTAPITVDEDIQETSSFLKTSQDTSYYSEQIVQDTVEENQDSSRSS</sequence>
<evidence type="ECO:0000256" key="12">
    <source>
        <dbReference type="PROSITE-ProRule" id="PRU10141"/>
    </source>
</evidence>
<dbReference type="InterPro" id="IPR017949">
    <property type="entry name" value="Thaumatin_CS"/>
</dbReference>
<dbReference type="EMBL" id="LUHQ01000001">
    <property type="protein sequence ID" value="OAP13855.1"/>
    <property type="molecule type" value="Genomic_DNA"/>
</dbReference>
<keyword evidence="7" id="KW-0418">Kinase</keyword>
<dbReference type="PANTHER" id="PTHR27009">
    <property type="entry name" value="RUST RESISTANCE KINASE LR10-RELATED"/>
    <property type="match status" value="1"/>
</dbReference>
<evidence type="ECO:0000256" key="7">
    <source>
        <dbReference type="ARBA" id="ARBA00022777"/>
    </source>
</evidence>
<keyword evidence="11" id="KW-0325">Glycoprotein</keyword>
<feature type="region of interest" description="Disordered" evidence="13">
    <location>
        <begin position="97"/>
        <end position="143"/>
    </location>
</feature>
<keyword evidence="5 14" id="KW-0732">Signal</keyword>
<evidence type="ECO:0000256" key="14">
    <source>
        <dbReference type="SAM" id="SignalP"/>
    </source>
</evidence>
<dbReference type="GO" id="GO:0016020">
    <property type="term" value="C:membrane"/>
    <property type="evidence" value="ECO:0007669"/>
    <property type="project" value="UniProtKB-SubCell"/>
</dbReference>
<dbReference type="FunFam" id="1.10.510.10:FF:000590">
    <property type="entry name" value="PR5-like receptor kinase"/>
    <property type="match status" value="1"/>
</dbReference>
<dbReference type="CDD" id="cd09218">
    <property type="entry name" value="TLP-PA"/>
    <property type="match status" value="1"/>
</dbReference>
<dbReference type="Pfam" id="PF14368">
    <property type="entry name" value="LTP_2"/>
    <property type="match status" value="1"/>
</dbReference>
<feature type="chain" id="PRO_5008095695" description="Protein kinase domain-containing protein" evidence="14">
    <location>
        <begin position="20"/>
        <end position="799"/>
    </location>
</feature>
<dbReference type="ExpressionAtlas" id="A0A178W8J8">
    <property type="expression patterns" value="baseline and differential"/>
</dbReference>
<gene>
    <name evidence="16" type="ordered locus">AXX17_At1g64380</name>
</gene>
<dbReference type="InterPro" id="IPR016140">
    <property type="entry name" value="Bifunc_inhib/LTP/seed_store"/>
</dbReference>
<reference evidence="17" key="1">
    <citation type="journal article" date="2016" name="Proc. Natl. Acad. Sci. U.S.A.">
        <title>Chromosome-level assembly of Arabidopsis thaliana Ler reveals the extent of translocation and inversion polymorphisms.</title>
        <authorList>
            <person name="Zapata L."/>
            <person name="Ding J."/>
            <person name="Willing E.M."/>
            <person name="Hartwig B."/>
            <person name="Bezdan D."/>
            <person name="Jiao W.B."/>
            <person name="Patel V."/>
            <person name="Velikkakam James G."/>
            <person name="Koornneef M."/>
            <person name="Ossowski S."/>
            <person name="Schneeberger K."/>
        </authorList>
    </citation>
    <scope>NUCLEOTIDE SEQUENCE [LARGE SCALE GENOMIC DNA]</scope>
    <source>
        <strain evidence="17">cv. Landsberg erecta</strain>
    </source>
</reference>
<evidence type="ECO:0000256" key="1">
    <source>
        <dbReference type="ARBA" id="ARBA00004479"/>
    </source>
</evidence>
<keyword evidence="6 12" id="KW-0547">Nucleotide-binding</keyword>
<dbReference type="CDD" id="cd00010">
    <property type="entry name" value="AAI_LTSS"/>
    <property type="match status" value="1"/>
</dbReference>
<dbReference type="InterPro" id="IPR017441">
    <property type="entry name" value="Protein_kinase_ATP_BS"/>
</dbReference>
<evidence type="ECO:0000313" key="16">
    <source>
        <dbReference type="EMBL" id="OAP13855.1"/>
    </source>
</evidence>
<dbReference type="PRINTS" id="PR00347">
    <property type="entry name" value="THAUMATIN"/>
</dbReference>
<evidence type="ECO:0000256" key="9">
    <source>
        <dbReference type="ARBA" id="ARBA00022989"/>
    </source>
</evidence>
<comment type="caution">
    <text evidence="16">The sequence shown here is derived from an EMBL/GenBank/DDBJ whole genome shotgun (WGS) entry which is preliminary data.</text>
</comment>
<dbReference type="InterPro" id="IPR001245">
    <property type="entry name" value="Ser-Thr/Tyr_kinase_cat_dom"/>
</dbReference>
<evidence type="ECO:0000256" key="6">
    <source>
        <dbReference type="ARBA" id="ARBA00022741"/>
    </source>
</evidence>
<evidence type="ECO:0000256" key="4">
    <source>
        <dbReference type="ARBA" id="ARBA00022692"/>
    </source>
</evidence>
<keyword evidence="9" id="KW-1133">Transmembrane helix</keyword>
<dbReference type="InterPro" id="IPR011009">
    <property type="entry name" value="Kinase-like_dom_sf"/>
</dbReference>
<dbReference type="Pfam" id="PF00314">
    <property type="entry name" value="Thaumatin"/>
    <property type="match status" value="1"/>
</dbReference>
<keyword evidence="8 12" id="KW-0067">ATP-binding</keyword>
<dbReference type="InterPro" id="IPR045874">
    <property type="entry name" value="LRK10/LRL21-25-like"/>
</dbReference>
<keyword evidence="3" id="KW-0808">Transferase</keyword>
<feature type="domain" description="Protein kinase" evidence="15">
    <location>
        <begin position="459"/>
        <end position="749"/>
    </location>
</feature>
<feature type="binding site" evidence="12">
    <location>
        <position position="488"/>
    </location>
    <ligand>
        <name>ATP</name>
        <dbReference type="ChEBI" id="CHEBI:30616"/>
    </ligand>
</feature>
<keyword evidence="2" id="KW-0723">Serine/threonine-protein kinase</keyword>
<dbReference type="Gene3D" id="2.60.110.10">
    <property type="entry name" value="Thaumatin"/>
    <property type="match status" value="1"/>
</dbReference>
<accession>A0A178W8J8</accession>
<comment type="subcellular location">
    <subcellularLocation>
        <location evidence="1">Membrane</location>
        <topology evidence="1">Single-pass type I membrane protein</topology>
    </subcellularLocation>
</comment>
<organism evidence="16 17">
    <name type="scientific">Arabidopsis thaliana</name>
    <name type="common">Mouse-ear cress</name>
    <dbReference type="NCBI Taxonomy" id="3702"/>
    <lineage>
        <taxon>Eukaryota</taxon>
        <taxon>Viridiplantae</taxon>
        <taxon>Streptophyta</taxon>
        <taxon>Embryophyta</taxon>
        <taxon>Tracheophyta</taxon>
        <taxon>Spermatophyta</taxon>
        <taxon>Magnoliopsida</taxon>
        <taxon>eudicotyledons</taxon>
        <taxon>Gunneridae</taxon>
        <taxon>Pentapetalae</taxon>
        <taxon>rosids</taxon>
        <taxon>malvids</taxon>
        <taxon>Brassicales</taxon>
        <taxon>Brassicaceae</taxon>
        <taxon>Camelineae</taxon>
        <taxon>Arabidopsis</taxon>
    </lineage>
</organism>
<protein>
    <recommendedName>
        <fullName evidence="15">Protein kinase domain-containing protein</fullName>
    </recommendedName>
</protein>
<evidence type="ECO:0000256" key="13">
    <source>
        <dbReference type="SAM" id="MobiDB-lite"/>
    </source>
</evidence>
<dbReference type="InterPro" id="IPR000719">
    <property type="entry name" value="Prot_kinase_dom"/>
</dbReference>
<feature type="compositionally biased region" description="Pro residues" evidence="13">
    <location>
        <begin position="100"/>
        <end position="140"/>
    </location>
</feature>
<dbReference type="AlphaFoldDB" id="A0A178W8J8"/>
<proteinExistence type="predicted"/>
<evidence type="ECO:0000256" key="10">
    <source>
        <dbReference type="ARBA" id="ARBA00023136"/>
    </source>
</evidence>
<dbReference type="PROSITE" id="PS00108">
    <property type="entry name" value="PROTEIN_KINASE_ST"/>
    <property type="match status" value="1"/>
</dbReference>
<dbReference type="SUPFAM" id="SSF49870">
    <property type="entry name" value="Osmotin, thaumatin-like protein"/>
    <property type="match status" value="1"/>
</dbReference>
<evidence type="ECO:0000256" key="5">
    <source>
        <dbReference type="ARBA" id="ARBA00022729"/>
    </source>
</evidence>
<evidence type="ECO:0000313" key="17">
    <source>
        <dbReference type="Proteomes" id="UP000078284"/>
    </source>
</evidence>
<dbReference type="InterPro" id="IPR001938">
    <property type="entry name" value="Thaumatin"/>
</dbReference>
<keyword evidence="4" id="KW-0812">Transmembrane</keyword>
<dbReference type="Gene3D" id="1.10.510.10">
    <property type="entry name" value="Transferase(Phosphotransferase) domain 1"/>
    <property type="match status" value="1"/>
</dbReference>
<dbReference type="Pfam" id="PF07714">
    <property type="entry name" value="PK_Tyr_Ser-Thr"/>
    <property type="match status" value="1"/>
</dbReference>
<dbReference type="GO" id="GO:0004674">
    <property type="term" value="F:protein serine/threonine kinase activity"/>
    <property type="evidence" value="ECO:0007669"/>
    <property type="project" value="UniProtKB-KW"/>
</dbReference>
<dbReference type="GO" id="GO:0005524">
    <property type="term" value="F:ATP binding"/>
    <property type="evidence" value="ECO:0007669"/>
    <property type="project" value="UniProtKB-UniRule"/>
</dbReference>
<dbReference type="Gene3D" id="1.10.110.10">
    <property type="entry name" value="Plant lipid-transfer and hydrophobic proteins"/>
    <property type="match status" value="1"/>
</dbReference>
<dbReference type="FunFam" id="2.60.110.10:FF:000004">
    <property type="entry name" value="THAUMATIN-LIKE PROTEIN 1"/>
    <property type="match status" value="1"/>
</dbReference>
<dbReference type="Proteomes" id="UP000078284">
    <property type="component" value="Chromosome 1"/>
</dbReference>
<dbReference type="PROSITE" id="PS00107">
    <property type="entry name" value="PROTEIN_KINASE_ATP"/>
    <property type="match status" value="1"/>
</dbReference>
<evidence type="ECO:0000256" key="2">
    <source>
        <dbReference type="ARBA" id="ARBA00022527"/>
    </source>
</evidence>